<evidence type="ECO:0000313" key="1">
    <source>
        <dbReference type="EMBL" id="KAJ0179307.1"/>
    </source>
</evidence>
<sequence length="641" mass="74360">MFNINKLAHNLSYLKCSYRSLQKVKIMQKSYRYVQHTSQLSVKKHTEHENSHAYSILESKGYTASIKASQEGSTTKEEFDQLLQNDWSKQRPNELFEAFSKLADYCYENKIYISNKIFDDFIDNLTDNIKQASDKELKKLFYTLKKFPDPESASTRNYIEVWVALDDECLNRMKNMTDDETLSFLALFYMLNIIRKSEFSNKVIQKLATKSKRLTPAQLVQVFFYIGINRRSPFDMHNLEISLDRNYSQFTIEEISIISMGFFKSKTPIRNIDLVHKIIDLIIENSKSINEVSLAALLKTIRYSMNKPDDHIYKLMDTLQHEIPRLSIMCNVHLVLLGTATLTLHKECLNKIASHFIDSLAETRLKDLERLTLSFGTFNFKPQTKECFFTKVIDELQKPERNDEIFQYGRSYTCCVSYLNLLEIYPVDLISKALSPELLGVTFGKQCYAYSNSVLALHNSAEIFCVGKEMNRLSEKCAIILAKKYTDFVPSENFKKQYNITEKMMLDIMRTLRISLGGDEYVVADHILTHHQRGDIIMCNNNNGVPVPVRDLFKKEDFGLIRKPPNNYKWIALVIAGRNVTIYNQHMATGAIVTKIRELKALGYHAALVHWSIYNKLETYEEKIKYLNSLIKSSSCNKINN</sequence>
<dbReference type="EMBL" id="CM034394">
    <property type="protein sequence ID" value="KAJ0179307.1"/>
    <property type="molecule type" value="Genomic_DNA"/>
</dbReference>
<organism evidence="1 2">
    <name type="scientific">Dendrolimus kikuchii</name>
    <dbReference type="NCBI Taxonomy" id="765133"/>
    <lineage>
        <taxon>Eukaryota</taxon>
        <taxon>Metazoa</taxon>
        <taxon>Ecdysozoa</taxon>
        <taxon>Arthropoda</taxon>
        <taxon>Hexapoda</taxon>
        <taxon>Insecta</taxon>
        <taxon>Pterygota</taxon>
        <taxon>Neoptera</taxon>
        <taxon>Endopterygota</taxon>
        <taxon>Lepidoptera</taxon>
        <taxon>Glossata</taxon>
        <taxon>Ditrysia</taxon>
        <taxon>Bombycoidea</taxon>
        <taxon>Lasiocampidae</taxon>
        <taxon>Dendrolimus</taxon>
    </lineage>
</organism>
<protein>
    <submittedName>
        <fullName evidence="1">Uncharacterized protein</fullName>
    </submittedName>
</protein>
<reference evidence="1 2" key="1">
    <citation type="journal article" date="2021" name="Front. Genet.">
        <title>Chromosome-Level Genome Assembly Reveals Significant Gene Expansion in the Toll and IMD Signaling Pathways of Dendrolimus kikuchii.</title>
        <authorList>
            <person name="Zhou J."/>
            <person name="Wu P."/>
            <person name="Xiong Z."/>
            <person name="Liu N."/>
            <person name="Zhao N."/>
            <person name="Ji M."/>
            <person name="Qiu Y."/>
            <person name="Yang B."/>
        </authorList>
    </citation>
    <scope>NUCLEOTIDE SEQUENCE [LARGE SCALE GENOMIC DNA]</scope>
    <source>
        <strain evidence="1">Ann1</strain>
    </source>
</reference>
<name>A0ACC1D6Z1_9NEOP</name>
<proteinExistence type="predicted"/>
<comment type="caution">
    <text evidence="1">The sequence shown here is derived from an EMBL/GenBank/DDBJ whole genome shotgun (WGS) entry which is preliminary data.</text>
</comment>
<gene>
    <name evidence="1" type="ORF">K1T71_005019</name>
</gene>
<accession>A0ACC1D6Z1</accession>
<evidence type="ECO:0000313" key="2">
    <source>
        <dbReference type="Proteomes" id="UP000824533"/>
    </source>
</evidence>
<dbReference type="Proteomes" id="UP000824533">
    <property type="component" value="Linkage Group LG08"/>
</dbReference>
<keyword evidence="2" id="KW-1185">Reference proteome</keyword>